<evidence type="ECO:0000313" key="1">
    <source>
        <dbReference type="EMBL" id="OCH19593.1"/>
    </source>
</evidence>
<dbReference type="AlphaFoldDB" id="A0A1B9NWL0"/>
<sequence length="131" mass="15383">MNILIVSNYFLIKDVANKVLRELSDVHETKTMNVAKFHSLTTKDMHDSPLPDLVVYDLDSEKYSIEDKMQFLNDNAYYPFSEAKNFILMGSFEKLREMKQYNISHKAILEKPFSIKTLQNTVKKKITLYHT</sequence>
<gene>
    <name evidence="1" type="ORF">A6E04_16340</name>
</gene>
<protein>
    <recommendedName>
        <fullName evidence="3">Response regulatory domain-containing protein</fullName>
    </recommendedName>
</protein>
<comment type="caution">
    <text evidence="1">The sequence shown here is derived from an EMBL/GenBank/DDBJ whole genome shotgun (WGS) entry which is preliminary data.</text>
</comment>
<accession>A0A1B9NWL0</accession>
<organism evidence="1 2">
    <name type="scientific">Aliivibrio logei</name>
    <name type="common">Vibrio logei</name>
    <dbReference type="NCBI Taxonomy" id="688"/>
    <lineage>
        <taxon>Bacteria</taxon>
        <taxon>Pseudomonadati</taxon>
        <taxon>Pseudomonadota</taxon>
        <taxon>Gammaproteobacteria</taxon>
        <taxon>Vibrionales</taxon>
        <taxon>Vibrionaceae</taxon>
        <taxon>Aliivibrio</taxon>
    </lineage>
</organism>
<evidence type="ECO:0008006" key="3">
    <source>
        <dbReference type="Google" id="ProtNLM"/>
    </source>
</evidence>
<evidence type="ECO:0000313" key="2">
    <source>
        <dbReference type="Proteomes" id="UP000093523"/>
    </source>
</evidence>
<reference evidence="1 2" key="1">
    <citation type="submission" date="2016-06" db="EMBL/GenBank/DDBJ databases">
        <authorList>
            <person name="Kjaerup R.B."/>
            <person name="Dalgaard T.S."/>
            <person name="Juul-Madsen H.R."/>
        </authorList>
    </citation>
    <scope>NUCLEOTIDE SEQUENCE [LARGE SCALE GENOMIC DNA]</scope>
    <source>
        <strain evidence="1 2">1S159</strain>
    </source>
</reference>
<dbReference type="STRING" id="688.A6E04_16340"/>
<dbReference type="RefSeq" id="WP_012551732.1">
    <property type="nucleotide sequence ID" value="NZ_CAWMPN010000015.1"/>
</dbReference>
<name>A0A1B9NWL0_ALILO</name>
<dbReference type="EMBL" id="MAJU01000015">
    <property type="protein sequence ID" value="OCH19593.1"/>
    <property type="molecule type" value="Genomic_DNA"/>
</dbReference>
<proteinExistence type="predicted"/>
<dbReference type="Proteomes" id="UP000093523">
    <property type="component" value="Unassembled WGS sequence"/>
</dbReference>
<dbReference type="OrthoDB" id="5918171at2"/>